<dbReference type="Pfam" id="PF22666">
    <property type="entry name" value="Glyco_hydro_2_N2"/>
    <property type="match status" value="1"/>
</dbReference>
<feature type="domain" description="Mannosidase Ig/CBM-like" evidence="7">
    <location>
        <begin position="1061"/>
        <end position="1144"/>
    </location>
</feature>
<proteinExistence type="inferred from homology"/>
<keyword evidence="5" id="KW-0326">Glycosidase</keyword>
<dbReference type="InterPro" id="IPR041351">
    <property type="entry name" value="Ig_GlcNase"/>
</dbReference>
<dbReference type="PANTHER" id="PTHR43536:SF1">
    <property type="entry name" value="MANNOSYLGLYCOPROTEIN ENDO-BETA-MANNOSIDASE"/>
    <property type="match status" value="1"/>
</dbReference>
<dbReference type="SUPFAM" id="SSF51445">
    <property type="entry name" value="(Trans)glycosidases"/>
    <property type="match status" value="1"/>
</dbReference>
<dbReference type="InterPro" id="IPR054593">
    <property type="entry name" value="Beta-mannosidase-like_N2"/>
</dbReference>
<organism evidence="10">
    <name type="scientific">bioreactor metagenome</name>
    <dbReference type="NCBI Taxonomy" id="1076179"/>
    <lineage>
        <taxon>unclassified sequences</taxon>
        <taxon>metagenomes</taxon>
        <taxon>ecological metagenomes</taxon>
    </lineage>
</organism>
<dbReference type="Pfam" id="PF04041">
    <property type="entry name" value="Glyco_hydro_130"/>
    <property type="match status" value="1"/>
</dbReference>
<gene>
    <name evidence="10" type="ORF">SDC9_24952</name>
</gene>
<evidence type="ECO:0000256" key="2">
    <source>
        <dbReference type="ARBA" id="ARBA00022676"/>
    </source>
</evidence>
<name>A0A644UJ82_9ZZZZ</name>
<evidence type="ECO:0000259" key="8">
    <source>
        <dbReference type="Pfam" id="PF18368"/>
    </source>
</evidence>
<dbReference type="InterPro" id="IPR007184">
    <property type="entry name" value="Mannoside_phosphorylase"/>
</dbReference>
<dbReference type="PROSITE" id="PS51257">
    <property type="entry name" value="PROKAR_LIPOPROTEIN"/>
    <property type="match status" value="1"/>
</dbReference>
<evidence type="ECO:0000313" key="10">
    <source>
        <dbReference type="EMBL" id="MPL79077.1"/>
    </source>
</evidence>
<dbReference type="PANTHER" id="PTHR43536">
    <property type="entry name" value="MANNOSYLGLYCOPROTEIN ENDO-BETA-MANNOSIDASE"/>
    <property type="match status" value="1"/>
</dbReference>
<dbReference type="InterPro" id="IPR017853">
    <property type="entry name" value="GH"/>
</dbReference>
<dbReference type="InterPro" id="IPR036156">
    <property type="entry name" value="Beta-gal/glucu_dom_sf"/>
</dbReference>
<sequence length="1263" mass="142292">MMKKYLWLIAWLTSCLAVFAQQPQPLANPLPAWAFGGFVRPEGVNPVITPNPATLFNCPMQGKPVAWEESDTFNPAAAVMNNQIHVLYRAEDNSATGIGKRTSRIGLAQSHNGTDMKRFDAPVLYPANDAMRTYDWPGGCEDPRVCVTDQGLFVMAYTSWNRQVPRLSIATSTDLKNWTKHGPAFSKAYNGRFKDMASKSGSIVTKLVKGKQVITKLNGRYFMYWGEHQVCAAYSDNLVDWTPVLDDKNQLASVIKPRAGYFDSALTECGPPAVVTENGILLLYNGKNHNNPDKSDRRFTTGAYCAGQVLMDIANPMQVKARLDVPFFRPMEAFEKSGQYVDGTVFIEGLVYFKKKWYLYYGCADSKVGVAIYDPAKKTPGDPIPAGMRDTGSSPIVLKSALQHKGDFSWRMKKAGEVTDAPEKVSVPGYGASSWMPAIVPGTVLNSLVHNKVYPEPYYGTNNKLTNNKIPDLAQTGRDFYTYWFRTEFNLPASYKNKTVWMHLEGINYRAEVWVNGHLLGNMAGMFRDDAINITDFANPGGNNAVAIKVLPVDMPGTVKPKQWGAAGEFHNGGDGNIGLNTTMLMSVGWDFTFMDGIRDRNTGIWKDISIYTTDKAVLRNPFITSELRKPGYDQARETVSVEVVNPTTGPLTCTVQGEISGQNIRFAKEVTLFRGETREIRFTADEFPQLILNNPRLWWPRFKGEQALYNLTLTATVNGQKSDSVSTRFGIREITSDTNTPDKSRQFYVNGKKLFVRGSNWIPEAMLRNSDERTYAELRYTQQSGINLLRMWGGGIAESDYFFRLCDEMGILVWQEFWMTGDTRHPHDQALYLSNVSSTVKRLRNHPSLAYYVSSNESTEMPGAKELIMKLDGTRGYQMQSEVDGVHDGSPYKQVNPMQHYENTASARGSRLDGFNPEYGAPTLPTVEVLREMMDEKDLWPINKEVWDYLDGGGFHLMSTLYTDLTNQYGPSKGIDEFAKKGQLVGAMNSKSIWENWNYNKLGYGDRYTSGLLFWYHNCPVRQVCARMWDHSLEPTASLYHTQNALEPLHAQFDYLKNTVSVCNDYLQAFTNYKVTAQVYNIHSKKVYEKSQSTDIPADGVVNDLFNIEFPANISQVHFIKLRLYNEKGKEVASTFYWRSSDKYEGSKTLTGPTTSGFESLSQLKQTRLKTSFKTRKENGRHYIDAEIRNNTPTLAFFTQLQLLDAQGKPVRPSFYTDNFFSLLPGESKKITIETSSADLPPQATFVVKGWNVEADLFSISK</sequence>
<evidence type="ECO:0008006" key="11">
    <source>
        <dbReference type="Google" id="ProtNLM"/>
    </source>
</evidence>
<dbReference type="Pfam" id="PF00703">
    <property type="entry name" value="Glyco_hydro_2"/>
    <property type="match status" value="1"/>
</dbReference>
<dbReference type="InterPro" id="IPR043534">
    <property type="entry name" value="EBDG/EBM"/>
</dbReference>
<accession>A0A644UJ82</accession>
<evidence type="ECO:0000259" key="6">
    <source>
        <dbReference type="Pfam" id="PF00703"/>
    </source>
</evidence>
<evidence type="ECO:0000259" key="9">
    <source>
        <dbReference type="Pfam" id="PF22666"/>
    </source>
</evidence>
<reference evidence="10" key="1">
    <citation type="submission" date="2019-08" db="EMBL/GenBank/DDBJ databases">
        <authorList>
            <person name="Kucharzyk K."/>
            <person name="Murdoch R.W."/>
            <person name="Higgins S."/>
            <person name="Loffler F."/>
        </authorList>
    </citation>
    <scope>NUCLEOTIDE SEQUENCE</scope>
</reference>
<evidence type="ECO:0000256" key="3">
    <source>
        <dbReference type="ARBA" id="ARBA00022679"/>
    </source>
</evidence>
<comment type="caution">
    <text evidence="10">The sequence shown here is derived from an EMBL/GenBank/DDBJ whole genome shotgun (WGS) entry which is preliminary data.</text>
</comment>
<feature type="domain" description="Exo-beta-D-glucosaminidase Ig-fold" evidence="8">
    <location>
        <begin position="1156"/>
        <end position="1254"/>
    </location>
</feature>
<dbReference type="CDD" id="cd18610">
    <property type="entry name" value="GH130_BT3780-like"/>
    <property type="match status" value="1"/>
</dbReference>
<comment type="similarity">
    <text evidence="1">Belongs to the glycosyl hydrolase 2 family.</text>
</comment>
<dbReference type="Gene3D" id="2.60.40.10">
    <property type="entry name" value="Immunoglobulins"/>
    <property type="match status" value="3"/>
</dbReference>
<dbReference type="EMBL" id="VSSQ01000123">
    <property type="protein sequence ID" value="MPL79077.1"/>
    <property type="molecule type" value="Genomic_DNA"/>
</dbReference>
<keyword evidence="2" id="KW-0328">Glycosyltransferase</keyword>
<keyword evidence="3" id="KW-0808">Transferase</keyword>
<dbReference type="SUPFAM" id="SSF75005">
    <property type="entry name" value="Arabinanase/levansucrase/invertase"/>
    <property type="match status" value="1"/>
</dbReference>
<evidence type="ECO:0000259" key="7">
    <source>
        <dbReference type="Pfam" id="PF17786"/>
    </source>
</evidence>
<protein>
    <recommendedName>
        <fullName evidence="11">Exo-beta-D-glucosaminidase</fullName>
    </recommendedName>
</protein>
<dbReference type="GO" id="GO:0005975">
    <property type="term" value="P:carbohydrate metabolic process"/>
    <property type="evidence" value="ECO:0007669"/>
    <property type="project" value="InterPro"/>
</dbReference>
<feature type="domain" description="Beta-mannosidase-like galactose-binding" evidence="9">
    <location>
        <begin position="426"/>
        <end position="607"/>
    </location>
</feature>
<dbReference type="InterPro" id="IPR006102">
    <property type="entry name" value="Ig-like_GH2"/>
</dbReference>
<dbReference type="SUPFAM" id="SSF49303">
    <property type="entry name" value="beta-Galactosidase/glucuronidase domain"/>
    <property type="match status" value="3"/>
</dbReference>
<evidence type="ECO:0000256" key="4">
    <source>
        <dbReference type="ARBA" id="ARBA00022801"/>
    </source>
</evidence>
<dbReference type="Gene3D" id="2.115.10.20">
    <property type="entry name" value="Glycosyl hydrolase domain, family 43"/>
    <property type="match status" value="1"/>
</dbReference>
<dbReference type="InterPro" id="IPR041447">
    <property type="entry name" value="Mannosidase_ig"/>
</dbReference>
<dbReference type="Pfam" id="PF18368">
    <property type="entry name" value="Ig_GlcNase"/>
    <property type="match status" value="1"/>
</dbReference>
<dbReference type="SUPFAM" id="SSF49785">
    <property type="entry name" value="Galactose-binding domain-like"/>
    <property type="match status" value="1"/>
</dbReference>
<evidence type="ECO:0000256" key="5">
    <source>
        <dbReference type="ARBA" id="ARBA00023295"/>
    </source>
</evidence>
<dbReference type="InterPro" id="IPR023296">
    <property type="entry name" value="Glyco_hydro_beta-prop_sf"/>
</dbReference>
<feature type="domain" description="Glycoside hydrolase family 2 immunoglobulin-like beta-sandwich" evidence="6">
    <location>
        <begin position="619"/>
        <end position="733"/>
    </location>
</feature>
<dbReference type="InterPro" id="IPR008979">
    <property type="entry name" value="Galactose-bd-like_sf"/>
</dbReference>
<dbReference type="AlphaFoldDB" id="A0A644UJ82"/>
<keyword evidence="4" id="KW-0378">Hydrolase</keyword>
<dbReference type="Gene3D" id="2.60.120.260">
    <property type="entry name" value="Galactose-binding domain-like"/>
    <property type="match status" value="1"/>
</dbReference>
<dbReference type="InterPro" id="IPR013783">
    <property type="entry name" value="Ig-like_fold"/>
</dbReference>
<dbReference type="Gene3D" id="3.20.20.80">
    <property type="entry name" value="Glycosidases"/>
    <property type="match status" value="1"/>
</dbReference>
<dbReference type="Pfam" id="PF17786">
    <property type="entry name" value="Mannosidase_ig"/>
    <property type="match status" value="1"/>
</dbReference>
<evidence type="ECO:0000256" key="1">
    <source>
        <dbReference type="ARBA" id="ARBA00007401"/>
    </source>
</evidence>
<dbReference type="GO" id="GO:0004553">
    <property type="term" value="F:hydrolase activity, hydrolyzing O-glycosyl compounds"/>
    <property type="evidence" value="ECO:0007669"/>
    <property type="project" value="InterPro"/>
</dbReference>
<dbReference type="GO" id="GO:0016757">
    <property type="term" value="F:glycosyltransferase activity"/>
    <property type="evidence" value="ECO:0007669"/>
    <property type="project" value="UniProtKB-KW"/>
</dbReference>